<keyword evidence="1" id="KW-0472">Membrane</keyword>
<sequence length="142" mass="14759">MLVPGTTARIWAVAILAAVGVVVGSAVTVSVAQAPQQGIRRIDLQRHDLGVPGREVVQVRVELDAGVAFGRHSHPGEEIVNVLEGSLEYQIDGKPPVTLKAGGVLFIPAGMVHAAKNVGSGSGVELATYIVEKGKPLLVMAR</sequence>
<dbReference type="InterPro" id="IPR011051">
    <property type="entry name" value="RmlC_Cupin_sf"/>
</dbReference>
<dbReference type="PANTHER" id="PTHR38599">
    <property type="entry name" value="CUPIN DOMAIN PROTEIN (AFU_ORTHOLOGUE AFUA_3G13620)"/>
    <property type="match status" value="1"/>
</dbReference>
<feature type="transmembrane region" description="Helical" evidence="1">
    <location>
        <begin position="12"/>
        <end position="32"/>
    </location>
</feature>
<dbReference type="OrthoDB" id="9811153at2"/>
<dbReference type="CDD" id="cd02235">
    <property type="entry name" value="cupin_BLL4011-like"/>
    <property type="match status" value="1"/>
</dbReference>
<gene>
    <name evidence="3" type="ORF">LuPra_02492</name>
</gene>
<proteinExistence type="predicted"/>
<name>A0A143PL47_LUTPR</name>
<evidence type="ECO:0000256" key="1">
    <source>
        <dbReference type="SAM" id="Phobius"/>
    </source>
</evidence>
<keyword evidence="1" id="KW-0812">Transmembrane</keyword>
<evidence type="ECO:0000313" key="4">
    <source>
        <dbReference type="Proteomes" id="UP000076079"/>
    </source>
</evidence>
<dbReference type="STRING" id="1855912.LuPra_02492"/>
<dbReference type="InterPro" id="IPR013096">
    <property type="entry name" value="Cupin_2"/>
</dbReference>
<keyword evidence="1" id="KW-1133">Transmembrane helix</keyword>
<dbReference type="InterPro" id="IPR014710">
    <property type="entry name" value="RmlC-like_jellyroll"/>
</dbReference>
<dbReference type="PATRIC" id="fig|1813736.3.peg.2623"/>
<reference evidence="4" key="2">
    <citation type="submission" date="2016-04" db="EMBL/GenBank/DDBJ databases">
        <title>First Complete Genome Sequence of a Subdivision 6 Acidobacterium.</title>
        <authorList>
            <person name="Huang S."/>
            <person name="Vieira S."/>
            <person name="Bunk B."/>
            <person name="Riedel T."/>
            <person name="Sproeer C."/>
            <person name="Overmann J."/>
        </authorList>
    </citation>
    <scope>NUCLEOTIDE SEQUENCE [LARGE SCALE GENOMIC DNA]</scope>
    <source>
        <strain evidence="4">DSM 100886 HEG_-6_39</strain>
    </source>
</reference>
<dbReference type="Proteomes" id="UP000076079">
    <property type="component" value="Chromosome"/>
</dbReference>
<dbReference type="KEGG" id="abac:LuPra_02492"/>
<evidence type="ECO:0000259" key="2">
    <source>
        <dbReference type="Pfam" id="PF07883"/>
    </source>
</evidence>
<dbReference type="EMBL" id="CP015136">
    <property type="protein sequence ID" value="AMY09277.1"/>
    <property type="molecule type" value="Genomic_DNA"/>
</dbReference>
<dbReference type="AlphaFoldDB" id="A0A143PL47"/>
<protein>
    <submittedName>
        <fullName evidence="3">Cupin domain protein</fullName>
    </submittedName>
</protein>
<reference evidence="3 4" key="1">
    <citation type="journal article" date="2016" name="Genome Announc.">
        <title>First Complete Genome Sequence of a Subdivision 6 Acidobacterium Strain.</title>
        <authorList>
            <person name="Huang S."/>
            <person name="Vieira S."/>
            <person name="Bunk B."/>
            <person name="Riedel T."/>
            <person name="Sproer C."/>
            <person name="Overmann J."/>
        </authorList>
    </citation>
    <scope>NUCLEOTIDE SEQUENCE [LARGE SCALE GENOMIC DNA]</scope>
    <source>
        <strain evidence="4">DSM 100886 HEG_-6_39</strain>
    </source>
</reference>
<feature type="domain" description="Cupin type-2" evidence="2">
    <location>
        <begin position="60"/>
        <end position="122"/>
    </location>
</feature>
<organism evidence="3 4">
    <name type="scientific">Luteitalea pratensis</name>
    <dbReference type="NCBI Taxonomy" id="1855912"/>
    <lineage>
        <taxon>Bacteria</taxon>
        <taxon>Pseudomonadati</taxon>
        <taxon>Acidobacteriota</taxon>
        <taxon>Vicinamibacteria</taxon>
        <taxon>Vicinamibacterales</taxon>
        <taxon>Vicinamibacteraceae</taxon>
        <taxon>Luteitalea</taxon>
    </lineage>
</organism>
<dbReference type="Pfam" id="PF07883">
    <property type="entry name" value="Cupin_2"/>
    <property type="match status" value="1"/>
</dbReference>
<dbReference type="Gene3D" id="2.60.120.10">
    <property type="entry name" value="Jelly Rolls"/>
    <property type="match status" value="1"/>
</dbReference>
<keyword evidence="4" id="KW-1185">Reference proteome</keyword>
<evidence type="ECO:0000313" key="3">
    <source>
        <dbReference type="EMBL" id="AMY09277.1"/>
    </source>
</evidence>
<dbReference type="PANTHER" id="PTHR38599:SF1">
    <property type="entry name" value="CUPIN DOMAIN PROTEIN (AFU_ORTHOLOGUE AFUA_3G13620)"/>
    <property type="match status" value="1"/>
</dbReference>
<accession>A0A143PL47</accession>
<dbReference type="RefSeq" id="WP_110174662.1">
    <property type="nucleotide sequence ID" value="NZ_CP015136.1"/>
</dbReference>
<dbReference type="SUPFAM" id="SSF51182">
    <property type="entry name" value="RmlC-like cupins"/>
    <property type="match status" value="1"/>
</dbReference>